<evidence type="ECO:0000256" key="4">
    <source>
        <dbReference type="ARBA" id="ARBA00022516"/>
    </source>
</evidence>
<dbReference type="InterPro" id="IPR024906">
    <property type="entry name" value="Eno_Rdtase_FAD-bd_dom"/>
</dbReference>
<evidence type="ECO:0000256" key="9">
    <source>
        <dbReference type="ARBA" id="ARBA00023160"/>
    </source>
</evidence>
<evidence type="ECO:0000256" key="2">
    <source>
        <dbReference type="ARBA" id="ARBA00011245"/>
    </source>
</evidence>
<feature type="domain" description="Trans-2-enoyl-CoA reductase catalytic" evidence="12">
    <location>
        <begin position="81"/>
        <end position="306"/>
    </location>
</feature>
<protein>
    <recommendedName>
        <fullName evidence="3">trans-2-enoyl-CoA reductase (NAD(+))</fullName>
        <ecNumber evidence="3">1.3.1.44</ecNumber>
    </recommendedName>
</protein>
<dbReference type="Pfam" id="PF07055">
    <property type="entry name" value="Eno-Rase_FAD_bd"/>
    <property type="match status" value="1"/>
</dbReference>
<evidence type="ECO:0000259" key="12">
    <source>
        <dbReference type="Pfam" id="PF12241"/>
    </source>
</evidence>
<evidence type="ECO:0000313" key="15">
    <source>
        <dbReference type="Proteomes" id="UP000295793"/>
    </source>
</evidence>
<gene>
    <name evidence="14" type="ORF">BCF53_108200</name>
</gene>
<keyword evidence="6" id="KW-0560">Oxidoreductase</keyword>
<proteinExistence type="predicted"/>
<organism evidence="14 15">
    <name type="scientific">Reinekea marinisedimentorum</name>
    <dbReference type="NCBI Taxonomy" id="230495"/>
    <lineage>
        <taxon>Bacteria</taxon>
        <taxon>Pseudomonadati</taxon>
        <taxon>Pseudomonadota</taxon>
        <taxon>Gammaproteobacteria</taxon>
        <taxon>Oceanospirillales</taxon>
        <taxon>Saccharospirillaceae</taxon>
        <taxon>Reinekea</taxon>
    </lineage>
</organism>
<dbReference type="OrthoDB" id="9802260at2"/>
<comment type="caution">
    <text evidence="14">The sequence shown here is derived from an EMBL/GenBank/DDBJ whole genome shotgun (WGS) entry which is preliminary data.</text>
</comment>
<comment type="catalytic activity">
    <reaction evidence="10">
        <text>a 2,3-saturated acyl-CoA + NAD(+) = a (2E)-enoyl-CoA + NADH + H(+)</text>
        <dbReference type="Rhea" id="RHEA:18177"/>
        <dbReference type="ChEBI" id="CHEBI:15378"/>
        <dbReference type="ChEBI" id="CHEBI:57540"/>
        <dbReference type="ChEBI" id="CHEBI:57945"/>
        <dbReference type="ChEBI" id="CHEBI:58856"/>
        <dbReference type="ChEBI" id="CHEBI:65111"/>
        <dbReference type="EC" id="1.3.1.44"/>
    </reaction>
</comment>
<dbReference type="RefSeq" id="WP_132701795.1">
    <property type="nucleotide sequence ID" value="NZ_SLZR01000008.1"/>
</dbReference>
<dbReference type="PANTHER" id="PTHR37480:SF1">
    <property type="entry name" value="ENOYL-[ACYL-CARRIER-PROTEIN] REDUCTASE [NADH]"/>
    <property type="match status" value="1"/>
</dbReference>
<dbReference type="InterPro" id="IPR050048">
    <property type="entry name" value="FabV-like_NADH_b"/>
</dbReference>
<dbReference type="GO" id="GO:0006633">
    <property type="term" value="P:fatty acid biosynthetic process"/>
    <property type="evidence" value="ECO:0007669"/>
    <property type="project" value="UniProtKB-KW"/>
</dbReference>
<evidence type="ECO:0000259" key="13">
    <source>
        <dbReference type="Pfam" id="PF12242"/>
    </source>
</evidence>
<keyword evidence="15" id="KW-1185">Reference proteome</keyword>
<evidence type="ECO:0000313" key="14">
    <source>
        <dbReference type="EMBL" id="TCS40831.1"/>
    </source>
</evidence>
<feature type="domain" description="Enoyl reductase FAD binding" evidence="11">
    <location>
        <begin position="314"/>
        <end position="365"/>
    </location>
</feature>
<evidence type="ECO:0000256" key="7">
    <source>
        <dbReference type="ARBA" id="ARBA00023027"/>
    </source>
</evidence>
<evidence type="ECO:0000256" key="10">
    <source>
        <dbReference type="ARBA" id="ARBA00048302"/>
    </source>
</evidence>
<comment type="subunit">
    <text evidence="2">Monomer.</text>
</comment>
<name>A0A4R3I5A5_9GAMM</name>
<dbReference type="AlphaFoldDB" id="A0A4R3I5A5"/>
<dbReference type="Pfam" id="PF12242">
    <property type="entry name" value="Eno-Rase_NADH_b"/>
    <property type="match status" value="1"/>
</dbReference>
<feature type="domain" description="Trans-2-enoyl-CoA reductase-like NAD(P)H binding" evidence="13">
    <location>
        <begin position="1"/>
        <end position="78"/>
    </location>
</feature>
<evidence type="ECO:0000256" key="5">
    <source>
        <dbReference type="ARBA" id="ARBA00022832"/>
    </source>
</evidence>
<keyword evidence="7" id="KW-0520">NAD</keyword>
<keyword evidence="8" id="KW-0443">Lipid metabolism</keyword>
<dbReference type="EMBL" id="SLZR01000008">
    <property type="protein sequence ID" value="TCS40831.1"/>
    <property type="molecule type" value="Genomic_DNA"/>
</dbReference>
<evidence type="ECO:0000256" key="1">
    <source>
        <dbReference type="ARBA" id="ARBA00005189"/>
    </source>
</evidence>
<evidence type="ECO:0000259" key="11">
    <source>
        <dbReference type="Pfam" id="PF07055"/>
    </source>
</evidence>
<dbReference type="EC" id="1.3.1.44" evidence="3"/>
<evidence type="ECO:0000256" key="8">
    <source>
        <dbReference type="ARBA" id="ARBA00023098"/>
    </source>
</evidence>
<evidence type="ECO:0000256" key="3">
    <source>
        <dbReference type="ARBA" id="ARBA00011983"/>
    </source>
</evidence>
<dbReference type="Proteomes" id="UP000295793">
    <property type="component" value="Unassembled WGS sequence"/>
</dbReference>
<accession>A0A4R3I5A5</accession>
<dbReference type="GO" id="GO:0004318">
    <property type="term" value="F:enoyl-[acyl-carrier-protein] reductase (NADH) activity"/>
    <property type="evidence" value="ECO:0007669"/>
    <property type="project" value="UniProtKB-ARBA"/>
</dbReference>
<evidence type="ECO:0000256" key="6">
    <source>
        <dbReference type="ARBA" id="ARBA00023002"/>
    </source>
</evidence>
<reference evidence="14 15" key="1">
    <citation type="submission" date="2019-03" db="EMBL/GenBank/DDBJ databases">
        <title>Genomic Encyclopedia of Archaeal and Bacterial Type Strains, Phase II (KMG-II): from individual species to whole genera.</title>
        <authorList>
            <person name="Goeker M."/>
        </authorList>
    </citation>
    <scope>NUCLEOTIDE SEQUENCE [LARGE SCALE GENOMIC DNA]</scope>
    <source>
        <strain evidence="14 15">DSM 15388</strain>
    </source>
</reference>
<keyword evidence="9" id="KW-0275">Fatty acid biosynthesis</keyword>
<comment type="pathway">
    <text evidence="1">Lipid metabolism.</text>
</comment>
<dbReference type="GO" id="GO:0051287">
    <property type="term" value="F:NAD binding"/>
    <property type="evidence" value="ECO:0007669"/>
    <property type="project" value="TreeGrafter"/>
</dbReference>
<dbReference type="Pfam" id="PF12241">
    <property type="entry name" value="Enoyl_reductase"/>
    <property type="match status" value="1"/>
</dbReference>
<dbReference type="PANTHER" id="PTHR37480">
    <property type="entry name" value="ENOYL-[ACYL-CARRIER-PROTEIN] REDUCTASE [NADH]"/>
    <property type="match status" value="1"/>
</dbReference>
<dbReference type="InterPro" id="IPR024910">
    <property type="entry name" value="Enoyl-CoA_Rdtase_cat_dom"/>
</dbReference>
<keyword evidence="4" id="KW-0444">Lipid biosynthesis</keyword>
<sequence length="365" mass="39908">MIQPDIKGSVVRNSNPDGCHQYLGQQWQILNGKPAGKRYNNVLVLGCSSGFGLASRLATLRNGAQTSIGVCFERPASESHSGSAGWHLDQAFHTLAEQQNHRAVTFNADAFLEQTKQQVIEQIKAFGKKFDLVIYSLAAGVKLDDQGNKIRSSILPTTDGLKGLQVDLENDRFFEMELPAANAQQVADTVSIMGGEDWQSWLQALRTADVLSDDCTSYNYSYLGSELNAPVYREGSLGAAKEHMHQTAEQLRSQGFNASVVVCKALVTKASLFIPLMAPYVMALKAELNARNQEENVFDQMARLFAGGAEQEGDLLRLDNLELAADVQAGIKARIEQMSAEQFDSIDYAGVKQELLAMHGFGLEG</sequence>
<keyword evidence="5" id="KW-0276">Fatty acid metabolism</keyword>
<dbReference type="Gene3D" id="3.40.50.720">
    <property type="entry name" value="NAD(P)-binding Rossmann-like Domain"/>
    <property type="match status" value="1"/>
</dbReference>
<dbReference type="GO" id="GO:0050343">
    <property type="term" value="F:trans-2-enoyl-CoA reductase (NADH) activity"/>
    <property type="evidence" value="ECO:0007669"/>
    <property type="project" value="UniProtKB-EC"/>
</dbReference>
<dbReference type="InterPro" id="IPR010758">
    <property type="entry name" value="Trans-2-enoyl-CoA_reductase"/>
</dbReference>